<keyword evidence="4" id="KW-0238">DNA-binding</keyword>
<dbReference type="HOGENOM" id="CLU_041955_0_0_1"/>
<dbReference type="InterPro" id="IPR001138">
    <property type="entry name" value="Zn2Cys6_DnaBD"/>
</dbReference>
<reference evidence="4 5" key="1">
    <citation type="journal article" date="2014" name="Proc. Natl. Acad. Sci. U.S.A.">
        <title>Trajectory and genomic determinants of fungal-pathogen speciation and host adaptation.</title>
        <authorList>
            <person name="Hu X."/>
            <person name="Xiao G."/>
            <person name="Zheng P."/>
            <person name="Shang Y."/>
            <person name="Su Y."/>
            <person name="Zhang X."/>
            <person name="Liu X."/>
            <person name="Zhan S."/>
            <person name="St Leger R.J."/>
            <person name="Wang C."/>
        </authorList>
    </citation>
    <scope>NUCLEOTIDE SEQUENCE [LARGE SCALE GENOMIC DNA]</scope>
    <source>
        <strain evidence="4 5">ARSEF 1941</strain>
    </source>
</reference>
<dbReference type="InterPro" id="IPR021858">
    <property type="entry name" value="Fun_TF"/>
</dbReference>
<dbReference type="GO" id="GO:0005634">
    <property type="term" value="C:nucleus"/>
    <property type="evidence" value="ECO:0007669"/>
    <property type="project" value="UniProtKB-SubCell"/>
</dbReference>
<feature type="domain" description="Zn(2)-C6 fungal-type" evidence="3">
    <location>
        <begin position="34"/>
        <end position="64"/>
    </location>
</feature>
<dbReference type="GO" id="GO:0003677">
    <property type="term" value="F:DNA binding"/>
    <property type="evidence" value="ECO:0007669"/>
    <property type="project" value="UniProtKB-KW"/>
</dbReference>
<dbReference type="GO" id="GO:0000981">
    <property type="term" value="F:DNA-binding transcription factor activity, RNA polymerase II-specific"/>
    <property type="evidence" value="ECO:0007669"/>
    <property type="project" value="InterPro"/>
</dbReference>
<dbReference type="RefSeq" id="XP_040679506.1">
    <property type="nucleotide sequence ID" value="XM_040822363.1"/>
</dbReference>
<dbReference type="Gene3D" id="4.10.240.10">
    <property type="entry name" value="Zn(2)-C6 fungal-type DNA-binding domain"/>
    <property type="match status" value="1"/>
</dbReference>
<dbReference type="SMART" id="SM00066">
    <property type="entry name" value="GAL4"/>
    <property type="match status" value="1"/>
</dbReference>
<evidence type="ECO:0000256" key="1">
    <source>
        <dbReference type="ARBA" id="ARBA00004123"/>
    </source>
</evidence>
<dbReference type="OrthoDB" id="3362851at2759"/>
<evidence type="ECO:0000259" key="3">
    <source>
        <dbReference type="PROSITE" id="PS50048"/>
    </source>
</evidence>
<proteinExistence type="predicted"/>
<dbReference type="Pfam" id="PF11951">
    <property type="entry name" value="Fungal_trans_2"/>
    <property type="match status" value="1"/>
</dbReference>
<dbReference type="AlphaFoldDB" id="A0A0B2X027"/>
<dbReference type="PANTHER" id="PTHR37534:SF46">
    <property type="entry name" value="ZN(II)2CYS6 TRANSCRIPTION FACTOR (EUROFUNG)"/>
    <property type="match status" value="1"/>
</dbReference>
<dbReference type="EMBL" id="AZHE01000007">
    <property type="protein sequence ID" value="KHN98440.1"/>
    <property type="molecule type" value="Genomic_DNA"/>
</dbReference>
<sequence>MDSSCSPSTPANRDLQSHEQSIVLIRRRRVVEGSCWTCRKRRVKCDVRKPSCTRCLDARKNCSYGTTPPLRWVGDVSSRSCLASLASLKNSSTLSGLGVARWSPPSSQPLEQSESKLYFSNVVLPRFVLNESIERDLDDVLQNETLIGAITAVSQAHYARCSKVDVYDVSTVRKLARLSAIEAFRRCLQQGLQSDSSAQRLFATNILFCILDGMIEPSDEYNSSTCHLRGGWAILHKWPNTPTRMLLQDGLQAHLLSIYATMDLVHALLGGHKPFFQSAIWNMFARLQTWFGRLPAGDKFLGILAAFSDMASLGNVVHLDQSLDSVSLVSKCLPGIEAALSLEGMQDAQGSLGRTNTPSPSPWAIFCSIYIMCGVIYLQRAVRSRPADDARVQIAARHGVAKVIDQNLPAVMRHCIVFPVLIIGSHCTLAQDREAILQVLSPTSSYLSFGNMQLMADFLRETWAREQTNQTWWELFAPLSEKAFLF</sequence>
<keyword evidence="2" id="KW-0539">Nucleus</keyword>
<dbReference type="InterPro" id="IPR036864">
    <property type="entry name" value="Zn2-C6_fun-type_DNA-bd_sf"/>
</dbReference>
<dbReference type="SUPFAM" id="SSF57701">
    <property type="entry name" value="Zn2/Cys6 DNA-binding domain"/>
    <property type="match status" value="1"/>
</dbReference>
<keyword evidence="5" id="KW-1185">Reference proteome</keyword>
<dbReference type="GO" id="GO:0008270">
    <property type="term" value="F:zinc ion binding"/>
    <property type="evidence" value="ECO:0007669"/>
    <property type="project" value="InterPro"/>
</dbReference>
<dbReference type="PROSITE" id="PS00463">
    <property type="entry name" value="ZN2_CY6_FUNGAL_1"/>
    <property type="match status" value="1"/>
</dbReference>
<comment type="caution">
    <text evidence="4">The sequence shown here is derived from an EMBL/GenBank/DDBJ whole genome shotgun (WGS) entry which is preliminary data.</text>
</comment>
<protein>
    <submittedName>
        <fullName evidence="4">Zn(2)-C6 fungal-type DNA-binding domain protein</fullName>
    </submittedName>
</protein>
<organism evidence="4 5">
    <name type="scientific">Metarhizium album (strain ARSEF 1941)</name>
    <dbReference type="NCBI Taxonomy" id="1081103"/>
    <lineage>
        <taxon>Eukaryota</taxon>
        <taxon>Fungi</taxon>
        <taxon>Dikarya</taxon>
        <taxon>Ascomycota</taxon>
        <taxon>Pezizomycotina</taxon>
        <taxon>Sordariomycetes</taxon>
        <taxon>Hypocreomycetidae</taxon>
        <taxon>Hypocreales</taxon>
        <taxon>Clavicipitaceae</taxon>
        <taxon>Metarhizium</taxon>
    </lineage>
</organism>
<dbReference type="GeneID" id="63738019"/>
<dbReference type="Pfam" id="PF00172">
    <property type="entry name" value="Zn_clus"/>
    <property type="match status" value="1"/>
</dbReference>
<evidence type="ECO:0000313" key="4">
    <source>
        <dbReference type="EMBL" id="KHN98440.1"/>
    </source>
</evidence>
<comment type="subcellular location">
    <subcellularLocation>
        <location evidence="1">Nucleus</location>
    </subcellularLocation>
</comment>
<accession>A0A0B2X027</accession>
<dbReference type="PROSITE" id="PS50048">
    <property type="entry name" value="ZN2_CY6_FUNGAL_2"/>
    <property type="match status" value="1"/>
</dbReference>
<evidence type="ECO:0000313" key="5">
    <source>
        <dbReference type="Proteomes" id="UP000030816"/>
    </source>
</evidence>
<dbReference type="PANTHER" id="PTHR37534">
    <property type="entry name" value="TRANSCRIPTIONAL ACTIVATOR PROTEIN UGA3"/>
    <property type="match status" value="1"/>
</dbReference>
<dbReference type="Proteomes" id="UP000030816">
    <property type="component" value="Unassembled WGS sequence"/>
</dbReference>
<dbReference type="CDD" id="cd00067">
    <property type="entry name" value="GAL4"/>
    <property type="match status" value="1"/>
</dbReference>
<evidence type="ECO:0000256" key="2">
    <source>
        <dbReference type="ARBA" id="ARBA00023242"/>
    </source>
</evidence>
<gene>
    <name evidence="4" type="ORF">MAM_03564</name>
</gene>
<name>A0A0B2X027_METAS</name>